<evidence type="ECO:0000256" key="4">
    <source>
        <dbReference type="ARBA" id="ARBA00022679"/>
    </source>
</evidence>
<reference evidence="12 13" key="1">
    <citation type="submission" date="2018-02" db="EMBL/GenBank/DDBJ databases">
        <title>Jeotgalibacillus proteolyticum sp. nov. a protease producing bacterium isolated from ocean sediments of Laizhou Bay.</title>
        <authorList>
            <person name="Li Y."/>
        </authorList>
    </citation>
    <scope>NUCLEOTIDE SEQUENCE [LARGE SCALE GENOMIC DNA]</scope>
    <source>
        <strain evidence="12 13">22-7</strain>
    </source>
</reference>
<dbReference type="SUPFAM" id="SSF55874">
    <property type="entry name" value="ATPase domain of HSP90 chaperone/DNA topoisomerase II/histidine kinase"/>
    <property type="match status" value="1"/>
</dbReference>
<feature type="domain" description="PAS" evidence="10">
    <location>
        <begin position="242"/>
        <end position="312"/>
    </location>
</feature>
<dbReference type="AlphaFoldDB" id="A0A2S5G7A7"/>
<dbReference type="InterPro" id="IPR035965">
    <property type="entry name" value="PAS-like_dom_sf"/>
</dbReference>
<evidence type="ECO:0000313" key="12">
    <source>
        <dbReference type="EMBL" id="PPA68860.1"/>
    </source>
</evidence>
<organism evidence="12 13">
    <name type="scientific">Jeotgalibacillus proteolyticus</name>
    <dbReference type="NCBI Taxonomy" id="2082395"/>
    <lineage>
        <taxon>Bacteria</taxon>
        <taxon>Bacillati</taxon>
        <taxon>Bacillota</taxon>
        <taxon>Bacilli</taxon>
        <taxon>Bacillales</taxon>
        <taxon>Caryophanaceae</taxon>
        <taxon>Jeotgalibacillus</taxon>
    </lineage>
</organism>
<comment type="caution">
    <text evidence="12">The sequence shown here is derived from an EMBL/GenBank/DDBJ whole genome shotgun (WGS) entry which is preliminary data.</text>
</comment>
<keyword evidence="8" id="KW-0902">Two-component regulatory system</keyword>
<dbReference type="SUPFAM" id="SSF47384">
    <property type="entry name" value="Homodimeric domain of signal transducing histidine kinase"/>
    <property type="match status" value="1"/>
</dbReference>
<dbReference type="InterPro" id="IPR003661">
    <property type="entry name" value="HisK_dim/P_dom"/>
</dbReference>
<sequence>MEDFPVKYKSFINRTTAPVAVVNERLQIVGMNAALKKTFHLDNRIKDPCLMDYPVFREGEFISLVLNGFKRDFIETTPLKFALNEQVLNFNVAVSRLNEEVSLVEIIFEPHNTEKMLIHTQSSLKNSFIHPILMFKLVKSENDFQIETATGSLFSLLGINEENVEQKRVQEILSKEHAAEFIPICERVWENQVEETCEGVVYGFEFIASFIPIVENGTTTKLFSVVTDISSIKKTQRELDRNQQKYQSLMYDHADNIFLIDRNFIIKEINHAAEKRMKMPSDSMIGKDYRNFVQKERFEITKGYFQRALAGETLTYDTVIVNNDLTESHIHCTLIPIFIDGNIEGVYGVGRDITEFVEIDKKLKQMITILEAYFNHTNDGASLLSEDGAFITINDQFKLMLGWKKDELIRGRISDLFHEEQPDEDKEKIEEAFKGKDIDHLETCLKTKNGKALPVSININSIHSENGEVIGIALFIQDLTSIKVTENLLKKSEQLSLIGQLAAGVAHEIRNPLTTIKGFLQLLAEDNKAANYIELLQKELDRIEFITGEFLSLARPQATKFKRTSLNKIIHDAIEFIKMEAFNSHIDIDFQIEELDCDCELNQIKQVFLNIFMNAIEAMPNGGQLEVTLKKEGENAAIVIKDTGAGIDKERLKNLGEPFYSTKEKGTGLGLLVCRKIVQSHKGTMDIQSEVNKGTKVLITIPILHST</sequence>
<dbReference type="PANTHER" id="PTHR43065:SF10">
    <property type="entry name" value="PEROXIDE STRESS-ACTIVATED HISTIDINE KINASE MAK3"/>
    <property type="match status" value="1"/>
</dbReference>
<dbReference type="PRINTS" id="PR00344">
    <property type="entry name" value="BCTRLSENSOR"/>
</dbReference>
<dbReference type="InterPro" id="IPR004358">
    <property type="entry name" value="Sig_transdc_His_kin-like_C"/>
</dbReference>
<dbReference type="Proteomes" id="UP000239047">
    <property type="component" value="Unassembled WGS sequence"/>
</dbReference>
<dbReference type="Pfam" id="PF02518">
    <property type="entry name" value="HATPase_c"/>
    <property type="match status" value="1"/>
</dbReference>
<dbReference type="InterPro" id="IPR005467">
    <property type="entry name" value="His_kinase_dom"/>
</dbReference>
<dbReference type="SMART" id="SM00388">
    <property type="entry name" value="HisKA"/>
    <property type="match status" value="1"/>
</dbReference>
<keyword evidence="4" id="KW-0808">Transferase</keyword>
<evidence type="ECO:0000313" key="13">
    <source>
        <dbReference type="Proteomes" id="UP000239047"/>
    </source>
</evidence>
<evidence type="ECO:0000259" key="9">
    <source>
        <dbReference type="PROSITE" id="PS50109"/>
    </source>
</evidence>
<evidence type="ECO:0000256" key="8">
    <source>
        <dbReference type="ARBA" id="ARBA00023012"/>
    </source>
</evidence>
<proteinExistence type="predicted"/>
<evidence type="ECO:0000256" key="6">
    <source>
        <dbReference type="ARBA" id="ARBA00022777"/>
    </source>
</evidence>
<comment type="catalytic activity">
    <reaction evidence="1">
        <text>ATP + protein L-histidine = ADP + protein N-phospho-L-histidine.</text>
        <dbReference type="EC" id="2.7.13.3"/>
    </reaction>
</comment>
<dbReference type="InterPro" id="IPR036097">
    <property type="entry name" value="HisK_dim/P_sf"/>
</dbReference>
<dbReference type="InterPro" id="IPR013656">
    <property type="entry name" value="PAS_4"/>
</dbReference>
<evidence type="ECO:0000259" key="11">
    <source>
        <dbReference type="PROSITE" id="PS50113"/>
    </source>
</evidence>
<dbReference type="RefSeq" id="WP_104059476.1">
    <property type="nucleotide sequence ID" value="NZ_PREZ01000008.1"/>
</dbReference>
<dbReference type="Gene3D" id="3.30.450.20">
    <property type="entry name" value="PAS domain"/>
    <property type="match status" value="3"/>
</dbReference>
<evidence type="ECO:0000259" key="10">
    <source>
        <dbReference type="PROSITE" id="PS50112"/>
    </source>
</evidence>
<dbReference type="SMART" id="SM00387">
    <property type="entry name" value="HATPase_c"/>
    <property type="match status" value="1"/>
</dbReference>
<keyword evidence="5" id="KW-0547">Nucleotide-binding</keyword>
<feature type="domain" description="PAS" evidence="10">
    <location>
        <begin position="362"/>
        <end position="436"/>
    </location>
</feature>
<dbReference type="CDD" id="cd00130">
    <property type="entry name" value="PAS"/>
    <property type="match status" value="2"/>
</dbReference>
<dbReference type="Gene3D" id="1.10.287.130">
    <property type="match status" value="1"/>
</dbReference>
<gene>
    <name evidence="12" type="ORF">C4B60_18250</name>
</gene>
<dbReference type="SUPFAM" id="SSF55785">
    <property type="entry name" value="PYP-like sensor domain (PAS domain)"/>
    <property type="match status" value="3"/>
</dbReference>
<keyword evidence="6" id="KW-0418">Kinase</keyword>
<dbReference type="InterPro" id="IPR000700">
    <property type="entry name" value="PAS-assoc_C"/>
</dbReference>
<accession>A0A2S5G7A7</accession>
<evidence type="ECO:0000256" key="7">
    <source>
        <dbReference type="ARBA" id="ARBA00022840"/>
    </source>
</evidence>
<protein>
    <recommendedName>
        <fullName evidence="2">histidine kinase</fullName>
        <ecNumber evidence="2">2.7.13.3</ecNumber>
    </recommendedName>
</protein>
<dbReference type="OrthoDB" id="9815750at2"/>
<name>A0A2S5G7A7_9BACL</name>
<dbReference type="PROSITE" id="PS50113">
    <property type="entry name" value="PAC"/>
    <property type="match status" value="1"/>
</dbReference>
<evidence type="ECO:0000256" key="3">
    <source>
        <dbReference type="ARBA" id="ARBA00022553"/>
    </source>
</evidence>
<dbReference type="PANTHER" id="PTHR43065">
    <property type="entry name" value="SENSOR HISTIDINE KINASE"/>
    <property type="match status" value="1"/>
</dbReference>
<dbReference type="CDD" id="cd00082">
    <property type="entry name" value="HisKA"/>
    <property type="match status" value="1"/>
</dbReference>
<dbReference type="InterPro" id="IPR003594">
    <property type="entry name" value="HATPase_dom"/>
</dbReference>
<evidence type="ECO:0000256" key="1">
    <source>
        <dbReference type="ARBA" id="ARBA00000085"/>
    </source>
</evidence>
<dbReference type="GO" id="GO:0000155">
    <property type="term" value="F:phosphorelay sensor kinase activity"/>
    <property type="evidence" value="ECO:0007669"/>
    <property type="project" value="InterPro"/>
</dbReference>
<dbReference type="Pfam" id="PF00512">
    <property type="entry name" value="HisKA"/>
    <property type="match status" value="1"/>
</dbReference>
<dbReference type="EMBL" id="PREZ01000008">
    <property type="protein sequence ID" value="PPA68860.1"/>
    <property type="molecule type" value="Genomic_DNA"/>
</dbReference>
<dbReference type="EC" id="2.7.13.3" evidence="2"/>
<feature type="domain" description="PAC" evidence="11">
    <location>
        <begin position="439"/>
        <end position="491"/>
    </location>
</feature>
<dbReference type="SMART" id="SM00091">
    <property type="entry name" value="PAS"/>
    <property type="match status" value="2"/>
</dbReference>
<dbReference type="GO" id="GO:0005524">
    <property type="term" value="F:ATP binding"/>
    <property type="evidence" value="ECO:0007669"/>
    <property type="project" value="UniProtKB-KW"/>
</dbReference>
<dbReference type="InterPro" id="IPR036890">
    <property type="entry name" value="HATPase_C_sf"/>
</dbReference>
<dbReference type="InterPro" id="IPR000014">
    <property type="entry name" value="PAS"/>
</dbReference>
<keyword evidence="3" id="KW-0597">Phosphoprotein</keyword>
<evidence type="ECO:0000256" key="5">
    <source>
        <dbReference type="ARBA" id="ARBA00022741"/>
    </source>
</evidence>
<dbReference type="Pfam" id="PF08448">
    <property type="entry name" value="PAS_4"/>
    <property type="match status" value="1"/>
</dbReference>
<keyword evidence="7" id="KW-0067">ATP-binding</keyword>
<dbReference type="Pfam" id="PF13426">
    <property type="entry name" value="PAS_9"/>
    <property type="match status" value="1"/>
</dbReference>
<dbReference type="NCBIfam" id="TIGR00229">
    <property type="entry name" value="sensory_box"/>
    <property type="match status" value="2"/>
</dbReference>
<feature type="domain" description="Histidine kinase" evidence="9">
    <location>
        <begin position="504"/>
        <end position="705"/>
    </location>
</feature>
<keyword evidence="13" id="KW-1185">Reference proteome</keyword>
<dbReference type="PROSITE" id="PS50112">
    <property type="entry name" value="PAS"/>
    <property type="match status" value="2"/>
</dbReference>
<evidence type="ECO:0000256" key="2">
    <source>
        <dbReference type="ARBA" id="ARBA00012438"/>
    </source>
</evidence>
<dbReference type="PROSITE" id="PS50109">
    <property type="entry name" value="HIS_KIN"/>
    <property type="match status" value="1"/>
</dbReference>
<dbReference type="Gene3D" id="3.30.565.10">
    <property type="entry name" value="Histidine kinase-like ATPase, C-terminal domain"/>
    <property type="match status" value="1"/>
</dbReference>